<dbReference type="Proteomes" id="UP000887572">
    <property type="component" value="Unplaced"/>
</dbReference>
<dbReference type="Pfam" id="PF05699">
    <property type="entry name" value="Dimer_Tnp_hAT"/>
    <property type="match status" value="1"/>
</dbReference>
<dbReference type="GO" id="GO:0003677">
    <property type="term" value="F:DNA binding"/>
    <property type="evidence" value="ECO:0007669"/>
    <property type="project" value="UniProtKB-KW"/>
</dbReference>
<organism evidence="12 13">
    <name type="scientific">Globodera rostochiensis</name>
    <name type="common">Golden nematode worm</name>
    <name type="synonym">Heterodera rostochiensis</name>
    <dbReference type="NCBI Taxonomy" id="31243"/>
    <lineage>
        <taxon>Eukaryota</taxon>
        <taxon>Metazoa</taxon>
        <taxon>Ecdysozoa</taxon>
        <taxon>Nematoda</taxon>
        <taxon>Chromadorea</taxon>
        <taxon>Rhabditida</taxon>
        <taxon>Tylenchina</taxon>
        <taxon>Tylenchomorpha</taxon>
        <taxon>Tylenchoidea</taxon>
        <taxon>Heteroderidae</taxon>
        <taxon>Heteroderinae</taxon>
        <taxon>Globodera</taxon>
    </lineage>
</organism>
<comment type="subcellular location">
    <subcellularLocation>
        <location evidence="1">Nucleus</location>
    </subcellularLocation>
</comment>
<dbReference type="Pfam" id="PF02892">
    <property type="entry name" value="zf-BED"/>
    <property type="match status" value="1"/>
</dbReference>
<feature type="region of interest" description="Disordered" evidence="10">
    <location>
        <begin position="623"/>
        <end position="651"/>
    </location>
</feature>
<evidence type="ECO:0000256" key="7">
    <source>
        <dbReference type="ARBA" id="ARBA00023163"/>
    </source>
</evidence>
<keyword evidence="6" id="KW-0238">DNA-binding</keyword>
<sequence length="651" mass="74343">MSEIWKCFDKCSTEEAKCKICSKKLSRKDGSTKGLWKHLESAHKREFQDLKGIDEQKMHQESILNFTVPKKNSVEEAEEQIARIMIRQNNSFYFFEDNDLKSLYARAYPNLPALVCRKHFRCNVLPRMANDVCSRIKSGVSNSFYAITSDGWSQPTKSPQLQSVTIHWIDNKFGRNDNVLASFPMDEFRHTGEILAEKITNCLETHGLNTEKLVCCVRDDATNMQSATRMMDKDSFQCCAHFLNLVVNDSLKAECLSEVIGKVKEWTKESRKHKTKECLRRHQEQLNVSKKQLVMPVPTRWNSVFRMLSAFLEQKKVLLSMQFERDQAEAGILTMPKRPRLVGMETIPTNLPRIDAMDFDCLRHVCPILRVFDVETQKFSREKSTASVVLPTLKKMSDFLIEANIPTTLEPFVNKLIDSISDRVRKLIGNNLLRISTLLDPRFAYDETIFSKTNWALIEQDLIEFGKKVYKENEGRDDENDFQPLGFLDETDLSAGEKSDKSVRYDIWKPKSPGTISVPSTLSGESQTNLTTRIQLQLASFKAFGRPSIDADIFNWWGSNGQQFPDLVVLARIAHSVPATSVSSERLFSKAGLIFSNTLRNRLSAKTVEKILVVKANLDELHLAPSAEPDPEKGDDDETIDVEDNEEDDLE</sequence>
<evidence type="ECO:0000313" key="13">
    <source>
        <dbReference type="WBParaSite" id="Gr19_v10_g1745.t1"/>
    </source>
</evidence>
<proteinExistence type="predicted"/>
<keyword evidence="8" id="KW-0539">Nucleus</keyword>
<dbReference type="GO" id="GO:0008270">
    <property type="term" value="F:zinc ion binding"/>
    <property type="evidence" value="ECO:0007669"/>
    <property type="project" value="UniProtKB-KW"/>
</dbReference>
<dbReference type="InterPro" id="IPR003656">
    <property type="entry name" value="Znf_BED"/>
</dbReference>
<evidence type="ECO:0000259" key="11">
    <source>
        <dbReference type="PROSITE" id="PS50808"/>
    </source>
</evidence>
<evidence type="ECO:0000256" key="1">
    <source>
        <dbReference type="ARBA" id="ARBA00004123"/>
    </source>
</evidence>
<evidence type="ECO:0000256" key="8">
    <source>
        <dbReference type="ARBA" id="ARBA00023242"/>
    </source>
</evidence>
<keyword evidence="12" id="KW-1185">Reference proteome</keyword>
<dbReference type="PANTHER" id="PTHR46481">
    <property type="entry name" value="ZINC FINGER BED DOMAIN-CONTAINING PROTEIN 4"/>
    <property type="match status" value="1"/>
</dbReference>
<evidence type="ECO:0000256" key="5">
    <source>
        <dbReference type="ARBA" id="ARBA00023015"/>
    </source>
</evidence>
<dbReference type="InterPro" id="IPR008906">
    <property type="entry name" value="HATC_C_dom"/>
</dbReference>
<evidence type="ECO:0000256" key="6">
    <source>
        <dbReference type="ARBA" id="ARBA00023125"/>
    </source>
</evidence>
<evidence type="ECO:0000256" key="10">
    <source>
        <dbReference type="SAM" id="MobiDB-lite"/>
    </source>
</evidence>
<keyword evidence="3 9" id="KW-0863">Zinc-finger</keyword>
<dbReference type="SMART" id="SM00614">
    <property type="entry name" value="ZnF_BED"/>
    <property type="match status" value="1"/>
</dbReference>
<keyword evidence="5" id="KW-0805">Transcription regulation</keyword>
<dbReference type="InterPro" id="IPR036236">
    <property type="entry name" value="Znf_C2H2_sf"/>
</dbReference>
<accession>A0A914HKF8</accession>
<name>A0A914HKF8_GLORO</name>
<keyword evidence="2" id="KW-0479">Metal-binding</keyword>
<protein>
    <submittedName>
        <fullName evidence="13">BED-type domain-containing protein</fullName>
    </submittedName>
</protein>
<dbReference type="PANTHER" id="PTHR46481:SF10">
    <property type="entry name" value="ZINC FINGER BED DOMAIN-CONTAINING PROTEIN 39"/>
    <property type="match status" value="1"/>
</dbReference>
<dbReference type="PROSITE" id="PS50808">
    <property type="entry name" value="ZF_BED"/>
    <property type="match status" value="1"/>
</dbReference>
<evidence type="ECO:0000256" key="3">
    <source>
        <dbReference type="ARBA" id="ARBA00022771"/>
    </source>
</evidence>
<feature type="compositionally biased region" description="Acidic residues" evidence="10">
    <location>
        <begin position="633"/>
        <end position="651"/>
    </location>
</feature>
<evidence type="ECO:0000256" key="4">
    <source>
        <dbReference type="ARBA" id="ARBA00022833"/>
    </source>
</evidence>
<evidence type="ECO:0000256" key="2">
    <source>
        <dbReference type="ARBA" id="ARBA00022723"/>
    </source>
</evidence>
<dbReference type="SUPFAM" id="SSF53098">
    <property type="entry name" value="Ribonuclease H-like"/>
    <property type="match status" value="1"/>
</dbReference>
<dbReference type="WBParaSite" id="Gr19_v10_g1745.t1">
    <property type="protein sequence ID" value="Gr19_v10_g1745.t1"/>
    <property type="gene ID" value="Gr19_v10_g1745"/>
</dbReference>
<evidence type="ECO:0000313" key="12">
    <source>
        <dbReference type="Proteomes" id="UP000887572"/>
    </source>
</evidence>
<dbReference type="InterPro" id="IPR052035">
    <property type="entry name" value="ZnF_BED_domain_contain"/>
</dbReference>
<dbReference type="AlphaFoldDB" id="A0A914HKF8"/>
<dbReference type="SUPFAM" id="SSF57667">
    <property type="entry name" value="beta-beta-alpha zinc fingers"/>
    <property type="match status" value="1"/>
</dbReference>
<dbReference type="GO" id="GO:0005634">
    <property type="term" value="C:nucleus"/>
    <property type="evidence" value="ECO:0007669"/>
    <property type="project" value="UniProtKB-SubCell"/>
</dbReference>
<dbReference type="GO" id="GO:0009791">
    <property type="term" value="P:post-embryonic development"/>
    <property type="evidence" value="ECO:0007669"/>
    <property type="project" value="UniProtKB-ARBA"/>
</dbReference>
<feature type="domain" description="BED-type" evidence="11">
    <location>
        <begin position="1"/>
        <end position="50"/>
    </location>
</feature>
<dbReference type="GO" id="GO:0046983">
    <property type="term" value="F:protein dimerization activity"/>
    <property type="evidence" value="ECO:0007669"/>
    <property type="project" value="InterPro"/>
</dbReference>
<keyword evidence="4" id="KW-0862">Zinc</keyword>
<reference evidence="13" key="1">
    <citation type="submission" date="2022-11" db="UniProtKB">
        <authorList>
            <consortium name="WormBaseParasite"/>
        </authorList>
    </citation>
    <scope>IDENTIFICATION</scope>
</reference>
<evidence type="ECO:0000256" key="9">
    <source>
        <dbReference type="PROSITE-ProRule" id="PRU00027"/>
    </source>
</evidence>
<dbReference type="InterPro" id="IPR012337">
    <property type="entry name" value="RNaseH-like_sf"/>
</dbReference>
<keyword evidence="7" id="KW-0804">Transcription</keyword>